<dbReference type="Proteomes" id="UP000777438">
    <property type="component" value="Unassembled WGS sequence"/>
</dbReference>
<evidence type="ECO:0000256" key="3">
    <source>
        <dbReference type="SAM" id="MobiDB-lite"/>
    </source>
</evidence>
<dbReference type="Pfam" id="PF11951">
    <property type="entry name" value="Fungal_trans_2"/>
    <property type="match status" value="1"/>
</dbReference>
<keyword evidence="4" id="KW-0812">Transmembrane</keyword>
<dbReference type="PANTHER" id="PTHR37534:SF46">
    <property type="entry name" value="ZN(II)2CYS6 TRANSCRIPTION FACTOR (EUROFUNG)"/>
    <property type="match status" value="1"/>
</dbReference>
<feature type="compositionally biased region" description="Basic residues" evidence="3">
    <location>
        <begin position="49"/>
        <end position="63"/>
    </location>
</feature>
<dbReference type="Gene3D" id="4.10.240.10">
    <property type="entry name" value="Zn(2)-C6 fungal-type DNA-binding domain"/>
    <property type="match status" value="1"/>
</dbReference>
<accession>A0A9P9AJE8</accession>
<dbReference type="EMBL" id="JAGPYM010000031">
    <property type="protein sequence ID" value="KAH6877138.1"/>
    <property type="molecule type" value="Genomic_DNA"/>
</dbReference>
<dbReference type="SMART" id="SM00066">
    <property type="entry name" value="GAL4"/>
    <property type="match status" value="1"/>
</dbReference>
<sequence>MTCRKRHRKCDEGKPACRVCQKSGRECEYGSDLKWAAVGHSRSFAASYSKKRRGTSRANKSRARSLNSNTTETLAPSIDRHDQPTLGGQLPITLSSEDFSASQVMDPMLDIWMPSFIGVSPWEGTFPDENPNPLIGAVPETGVQGETCAESGDLDIPEQTGELRDLVNGEPATSPGTGSTASRSLRAINCGMSPLISATLSSNSEEVAYTYYINIASARLPAYDGPQNPYRKLCLVSISYPLLLHTILYVSTMGMFIQGESTRESVTKHRSQAQSFLQQAVCYHQSEDAKKYHALVGQNRALSVLSLKEVTLAAHLMQIVTEVMSGSQAAASHLQSAYQLMFELNYLDSMPESFYARFLAERFAIIDVILAFLRRRKPIAPSSFVLYQQNEELDISEPAFHELTGCPQVVLTFLARVACLAHDAAAYRCDDSSHLAEAYKLETEMRIWGQRYAVAFTRSASRGAISTDQRFTPDSRECLGILGECFYWTAQLLLARRVFMDPTSSSRVQFLRRQLFSLMSRLPAGCGPDSSLPFPFYMAAREAMTAEDRDWVRQKHAEMIGVYRDRSRQIMMDLTEEIWTKADGAGVVPTLDLHPSLAVLENDMYIHVMDTVASHLVW</sequence>
<feature type="region of interest" description="Disordered" evidence="3">
    <location>
        <begin position="46"/>
        <end position="92"/>
    </location>
</feature>
<organism evidence="6 7">
    <name type="scientific">Thelonectria olida</name>
    <dbReference type="NCBI Taxonomy" id="1576542"/>
    <lineage>
        <taxon>Eukaryota</taxon>
        <taxon>Fungi</taxon>
        <taxon>Dikarya</taxon>
        <taxon>Ascomycota</taxon>
        <taxon>Pezizomycotina</taxon>
        <taxon>Sordariomycetes</taxon>
        <taxon>Hypocreomycetidae</taxon>
        <taxon>Hypocreales</taxon>
        <taxon>Nectriaceae</taxon>
        <taxon>Thelonectria</taxon>
    </lineage>
</organism>
<keyword evidence="4" id="KW-0472">Membrane</keyword>
<dbReference type="GO" id="GO:0008270">
    <property type="term" value="F:zinc ion binding"/>
    <property type="evidence" value="ECO:0007669"/>
    <property type="project" value="InterPro"/>
</dbReference>
<dbReference type="CDD" id="cd00067">
    <property type="entry name" value="GAL4"/>
    <property type="match status" value="1"/>
</dbReference>
<evidence type="ECO:0000313" key="7">
    <source>
        <dbReference type="Proteomes" id="UP000777438"/>
    </source>
</evidence>
<dbReference type="GO" id="GO:0005634">
    <property type="term" value="C:nucleus"/>
    <property type="evidence" value="ECO:0007669"/>
    <property type="project" value="UniProtKB-SubCell"/>
</dbReference>
<gene>
    <name evidence="6" type="ORF">B0T10DRAFT_584579</name>
</gene>
<dbReference type="InterPro" id="IPR021858">
    <property type="entry name" value="Fun_TF"/>
</dbReference>
<evidence type="ECO:0000313" key="6">
    <source>
        <dbReference type="EMBL" id="KAH6877138.1"/>
    </source>
</evidence>
<dbReference type="GO" id="GO:0000981">
    <property type="term" value="F:DNA-binding transcription factor activity, RNA polymerase II-specific"/>
    <property type="evidence" value="ECO:0007669"/>
    <property type="project" value="InterPro"/>
</dbReference>
<keyword evidence="4" id="KW-1133">Transmembrane helix</keyword>
<keyword evidence="2" id="KW-0539">Nucleus</keyword>
<dbReference type="OrthoDB" id="4314040at2759"/>
<comment type="subcellular location">
    <subcellularLocation>
        <location evidence="1">Nucleus</location>
    </subcellularLocation>
</comment>
<evidence type="ECO:0000259" key="5">
    <source>
        <dbReference type="PROSITE" id="PS50048"/>
    </source>
</evidence>
<comment type="caution">
    <text evidence="6">The sequence shown here is derived from an EMBL/GenBank/DDBJ whole genome shotgun (WGS) entry which is preliminary data.</text>
</comment>
<evidence type="ECO:0000256" key="1">
    <source>
        <dbReference type="ARBA" id="ARBA00004123"/>
    </source>
</evidence>
<feature type="non-terminal residue" evidence="6">
    <location>
        <position position="1"/>
    </location>
</feature>
<reference evidence="6 7" key="1">
    <citation type="journal article" date="2021" name="Nat. Commun.">
        <title>Genetic determinants of endophytism in the Arabidopsis root mycobiome.</title>
        <authorList>
            <person name="Mesny F."/>
            <person name="Miyauchi S."/>
            <person name="Thiergart T."/>
            <person name="Pickel B."/>
            <person name="Atanasova L."/>
            <person name="Karlsson M."/>
            <person name="Huettel B."/>
            <person name="Barry K.W."/>
            <person name="Haridas S."/>
            <person name="Chen C."/>
            <person name="Bauer D."/>
            <person name="Andreopoulos W."/>
            <person name="Pangilinan J."/>
            <person name="LaButti K."/>
            <person name="Riley R."/>
            <person name="Lipzen A."/>
            <person name="Clum A."/>
            <person name="Drula E."/>
            <person name="Henrissat B."/>
            <person name="Kohler A."/>
            <person name="Grigoriev I.V."/>
            <person name="Martin F.M."/>
            <person name="Hacquard S."/>
        </authorList>
    </citation>
    <scope>NUCLEOTIDE SEQUENCE [LARGE SCALE GENOMIC DNA]</scope>
    <source>
        <strain evidence="6 7">MPI-CAGE-CH-0241</strain>
    </source>
</reference>
<dbReference type="Pfam" id="PF00172">
    <property type="entry name" value="Zn_clus"/>
    <property type="match status" value="1"/>
</dbReference>
<feature type="compositionally biased region" description="Polar residues" evidence="3">
    <location>
        <begin position="64"/>
        <end position="74"/>
    </location>
</feature>
<feature type="transmembrane region" description="Helical" evidence="4">
    <location>
        <begin position="233"/>
        <end position="257"/>
    </location>
</feature>
<dbReference type="InterPro" id="IPR001138">
    <property type="entry name" value="Zn2Cys6_DnaBD"/>
</dbReference>
<evidence type="ECO:0000256" key="4">
    <source>
        <dbReference type="SAM" id="Phobius"/>
    </source>
</evidence>
<dbReference type="PANTHER" id="PTHR37534">
    <property type="entry name" value="TRANSCRIPTIONAL ACTIVATOR PROTEIN UGA3"/>
    <property type="match status" value="1"/>
</dbReference>
<evidence type="ECO:0000256" key="2">
    <source>
        <dbReference type="ARBA" id="ARBA00023242"/>
    </source>
</evidence>
<dbReference type="PROSITE" id="PS50048">
    <property type="entry name" value="ZN2_CY6_FUNGAL_2"/>
    <property type="match status" value="1"/>
</dbReference>
<keyword evidence="7" id="KW-1185">Reference proteome</keyword>
<name>A0A9P9AJE8_9HYPO</name>
<dbReference type="AlphaFoldDB" id="A0A9P9AJE8"/>
<dbReference type="InterPro" id="IPR036864">
    <property type="entry name" value="Zn2-C6_fun-type_DNA-bd_sf"/>
</dbReference>
<protein>
    <submittedName>
        <fullName evidence="6">Fungal-specific transcription factor domain-containing protein</fullName>
    </submittedName>
</protein>
<feature type="domain" description="Zn(2)-C6 fungal-type" evidence="5">
    <location>
        <begin position="1"/>
        <end position="29"/>
    </location>
</feature>
<dbReference type="SUPFAM" id="SSF57701">
    <property type="entry name" value="Zn2/Cys6 DNA-binding domain"/>
    <property type="match status" value="1"/>
</dbReference>
<proteinExistence type="predicted"/>